<reference evidence="4" key="2">
    <citation type="submission" date="2020-04" db="EMBL/GenBank/DDBJ databases">
        <authorList>
            <consortium name="NCBI Genome Project"/>
        </authorList>
    </citation>
    <scope>NUCLEOTIDE SEQUENCE</scope>
    <source>
        <strain evidence="4">CBS 781.70</strain>
    </source>
</reference>
<feature type="compositionally biased region" description="Basic and acidic residues" evidence="1">
    <location>
        <begin position="26"/>
        <end position="49"/>
    </location>
</feature>
<dbReference type="EMBL" id="ML975150">
    <property type="protein sequence ID" value="KAF1816319.1"/>
    <property type="molecule type" value="Genomic_DNA"/>
</dbReference>
<dbReference type="Proteomes" id="UP000504638">
    <property type="component" value="Unplaced"/>
</dbReference>
<evidence type="ECO:0000313" key="3">
    <source>
        <dbReference type="Proteomes" id="UP000504638"/>
    </source>
</evidence>
<dbReference type="AlphaFoldDB" id="A0A6G1GEM0"/>
<organism evidence="2">
    <name type="scientific">Eremomyces bilateralis CBS 781.70</name>
    <dbReference type="NCBI Taxonomy" id="1392243"/>
    <lineage>
        <taxon>Eukaryota</taxon>
        <taxon>Fungi</taxon>
        <taxon>Dikarya</taxon>
        <taxon>Ascomycota</taxon>
        <taxon>Pezizomycotina</taxon>
        <taxon>Dothideomycetes</taxon>
        <taxon>Dothideomycetes incertae sedis</taxon>
        <taxon>Eremomycetales</taxon>
        <taxon>Eremomycetaceae</taxon>
        <taxon>Eremomyces</taxon>
    </lineage>
</organism>
<evidence type="ECO:0000256" key="1">
    <source>
        <dbReference type="SAM" id="MobiDB-lite"/>
    </source>
</evidence>
<dbReference type="GeneID" id="54419185"/>
<dbReference type="OrthoDB" id="2195113at2759"/>
<gene>
    <name evidence="2 4" type="ORF">P152DRAFT_454585</name>
</gene>
<accession>A0A6G1GEM0</accession>
<dbReference type="RefSeq" id="XP_033537950.1">
    <property type="nucleotide sequence ID" value="XM_033678615.1"/>
</dbReference>
<evidence type="ECO:0000313" key="4">
    <source>
        <dbReference type="RefSeq" id="XP_033537950.1"/>
    </source>
</evidence>
<evidence type="ECO:0000313" key="2">
    <source>
        <dbReference type="EMBL" id="KAF1816319.1"/>
    </source>
</evidence>
<sequence length="59" mass="6346">MADVATAKPNGAGDASATKSKPSVTRVEKPDDDQYKKDLEKAEKEHAASQEKLVGYVQL</sequence>
<proteinExistence type="predicted"/>
<name>A0A6G1GEM0_9PEZI</name>
<feature type="region of interest" description="Disordered" evidence="1">
    <location>
        <begin position="1"/>
        <end position="59"/>
    </location>
</feature>
<protein>
    <submittedName>
        <fullName evidence="2 4">Uncharacterized protein</fullName>
    </submittedName>
</protein>
<reference evidence="4" key="3">
    <citation type="submission" date="2025-04" db="UniProtKB">
        <authorList>
            <consortium name="RefSeq"/>
        </authorList>
    </citation>
    <scope>IDENTIFICATION</scope>
    <source>
        <strain evidence="4">CBS 781.70</strain>
    </source>
</reference>
<reference evidence="2 4" key="1">
    <citation type="submission" date="2020-01" db="EMBL/GenBank/DDBJ databases">
        <authorList>
            <consortium name="DOE Joint Genome Institute"/>
            <person name="Haridas S."/>
            <person name="Albert R."/>
            <person name="Binder M."/>
            <person name="Bloem J."/>
            <person name="Labutti K."/>
            <person name="Salamov A."/>
            <person name="Andreopoulos B."/>
            <person name="Baker S.E."/>
            <person name="Barry K."/>
            <person name="Bills G."/>
            <person name="Bluhm B.H."/>
            <person name="Cannon C."/>
            <person name="Castanera R."/>
            <person name="Culley D.E."/>
            <person name="Daum C."/>
            <person name="Ezra D."/>
            <person name="Gonzalez J.B."/>
            <person name="Henrissat B."/>
            <person name="Kuo A."/>
            <person name="Liang C."/>
            <person name="Lipzen A."/>
            <person name="Lutzoni F."/>
            <person name="Magnuson J."/>
            <person name="Mondo S."/>
            <person name="Nolan M."/>
            <person name="Ohm R."/>
            <person name="Pangilinan J."/>
            <person name="Park H.-J."/>
            <person name="Ramirez L."/>
            <person name="Alfaro M."/>
            <person name="Sun H."/>
            <person name="Tritt A."/>
            <person name="Yoshinaga Y."/>
            <person name="Zwiers L.-H."/>
            <person name="Turgeon B.G."/>
            <person name="Goodwin S.B."/>
            <person name="Spatafora J.W."/>
            <person name="Crous P.W."/>
            <person name="Grigoriev I.V."/>
        </authorList>
    </citation>
    <scope>NUCLEOTIDE SEQUENCE</scope>
    <source>
        <strain evidence="2 4">CBS 781.70</strain>
    </source>
</reference>
<keyword evidence="3" id="KW-1185">Reference proteome</keyword>